<dbReference type="NCBIfam" id="TIGR02532">
    <property type="entry name" value="IV_pilin_GFxxxE"/>
    <property type="match status" value="1"/>
</dbReference>
<dbReference type="InterPro" id="IPR045584">
    <property type="entry name" value="Pilin-like"/>
</dbReference>
<keyword evidence="3" id="KW-0812">Transmembrane</keyword>
<comment type="caution">
    <text evidence="4">The sequence shown here is derived from an EMBL/GenBank/DDBJ whole genome shotgun (WGS) entry which is preliminary data.</text>
</comment>
<evidence type="ECO:0000313" key="5">
    <source>
        <dbReference type="Proteomes" id="UP000216852"/>
    </source>
</evidence>
<keyword evidence="3" id="KW-1133">Transmembrane helix</keyword>
<dbReference type="Proteomes" id="UP000216852">
    <property type="component" value="Unassembled WGS sequence"/>
</dbReference>
<dbReference type="RefSeq" id="WP_095218228.1">
    <property type="nucleotide sequence ID" value="NZ_NPBJ01000006.1"/>
</dbReference>
<evidence type="ECO:0000313" key="4">
    <source>
        <dbReference type="EMBL" id="PAE00844.1"/>
    </source>
</evidence>
<feature type="transmembrane region" description="Helical" evidence="3">
    <location>
        <begin position="12"/>
        <end position="30"/>
    </location>
</feature>
<sequence length="150" mass="16439">MKEQHGFTLIEILVSITILAIIIIAFIPMFTQAAIHNRVNGESLRTNEAAQVVASKFETLSDIQKIIGNTSTLAECSSQQALETVSLPKNEVVGGTPYQSKVTLCKYNENNVTGLIQAEFEVQNSENTPVTRGTAIKFLINKEETDVQTP</sequence>
<evidence type="ECO:0000256" key="1">
    <source>
        <dbReference type="ARBA" id="ARBA00004241"/>
    </source>
</evidence>
<keyword evidence="3" id="KW-0472">Membrane</keyword>
<dbReference type="PROSITE" id="PS00409">
    <property type="entry name" value="PROKAR_NTER_METHYL"/>
    <property type="match status" value="1"/>
</dbReference>
<dbReference type="Gene3D" id="3.30.700.10">
    <property type="entry name" value="Glycoprotein, Type 4 Pilin"/>
    <property type="match status" value="1"/>
</dbReference>
<organism evidence="4 5">
    <name type="scientific">Terribacillus saccharophilus</name>
    <dbReference type="NCBI Taxonomy" id="361277"/>
    <lineage>
        <taxon>Bacteria</taxon>
        <taxon>Bacillati</taxon>
        <taxon>Bacillota</taxon>
        <taxon>Bacilli</taxon>
        <taxon>Bacillales</taxon>
        <taxon>Bacillaceae</taxon>
        <taxon>Terribacillus</taxon>
    </lineage>
</organism>
<reference evidence="4 5" key="1">
    <citation type="submission" date="2017-07" db="EMBL/GenBank/DDBJ databases">
        <title>Isolation and whole genome analysis of endospore-forming bacteria from heroin.</title>
        <authorList>
            <person name="Kalinowski J."/>
            <person name="Ahrens B."/>
            <person name="Al-Dilaimi A."/>
            <person name="Winkler A."/>
            <person name="Wibberg D."/>
            <person name="Schleenbecker U."/>
            <person name="Ruckert C."/>
            <person name="Wolfel R."/>
            <person name="Grass G."/>
        </authorList>
    </citation>
    <scope>NUCLEOTIDE SEQUENCE [LARGE SCALE GENOMIC DNA]</scope>
    <source>
        <strain evidence="4 5">7517-1</strain>
    </source>
</reference>
<evidence type="ECO:0008006" key="6">
    <source>
        <dbReference type="Google" id="ProtNLM"/>
    </source>
</evidence>
<name>A0ABX4H133_9BACI</name>
<accession>A0ABX4H133</accession>
<dbReference type="EMBL" id="NPBJ01000006">
    <property type="protein sequence ID" value="PAE00844.1"/>
    <property type="molecule type" value="Genomic_DNA"/>
</dbReference>
<keyword evidence="2" id="KW-0178">Competence</keyword>
<dbReference type="SUPFAM" id="SSF54523">
    <property type="entry name" value="Pili subunits"/>
    <property type="match status" value="1"/>
</dbReference>
<keyword evidence="5" id="KW-1185">Reference proteome</keyword>
<evidence type="ECO:0000256" key="3">
    <source>
        <dbReference type="SAM" id="Phobius"/>
    </source>
</evidence>
<gene>
    <name evidence="4" type="ORF">CHH48_05010</name>
</gene>
<comment type="subcellular location">
    <subcellularLocation>
        <location evidence="1">Cell surface</location>
    </subcellularLocation>
</comment>
<proteinExistence type="predicted"/>
<dbReference type="InterPro" id="IPR012902">
    <property type="entry name" value="N_methyl_site"/>
</dbReference>
<protein>
    <recommendedName>
        <fullName evidence="6">Prepilin-type N-terminal cleavage/methylation domain-containing protein</fullName>
    </recommendedName>
</protein>
<evidence type="ECO:0000256" key="2">
    <source>
        <dbReference type="ARBA" id="ARBA00023287"/>
    </source>
</evidence>
<dbReference type="Pfam" id="PF07963">
    <property type="entry name" value="N_methyl"/>
    <property type="match status" value="1"/>
</dbReference>